<reference evidence="2" key="1">
    <citation type="submission" date="2021-12" db="EMBL/GenBank/DDBJ databases">
        <authorList>
            <person name="King R."/>
        </authorList>
    </citation>
    <scope>NUCLEOTIDE SEQUENCE</scope>
</reference>
<gene>
    <name evidence="2" type="ORF">MELIAE_LOCUS8801</name>
</gene>
<keyword evidence="3" id="KW-1185">Reference proteome</keyword>
<dbReference type="Proteomes" id="UP001154078">
    <property type="component" value="Chromosome 5"/>
</dbReference>
<dbReference type="AlphaFoldDB" id="A0A9P0B7S6"/>
<dbReference type="OrthoDB" id="6754634at2759"/>
<accession>A0A9P0B7S6</accession>
<evidence type="ECO:0000256" key="1">
    <source>
        <dbReference type="SAM" id="Coils"/>
    </source>
</evidence>
<proteinExistence type="predicted"/>
<keyword evidence="1" id="KW-0175">Coiled coil</keyword>
<evidence type="ECO:0000313" key="2">
    <source>
        <dbReference type="EMBL" id="CAH0558295.1"/>
    </source>
</evidence>
<feature type="coiled-coil region" evidence="1">
    <location>
        <begin position="64"/>
        <end position="91"/>
    </location>
</feature>
<evidence type="ECO:0000313" key="3">
    <source>
        <dbReference type="Proteomes" id="UP001154078"/>
    </source>
</evidence>
<sequence>MFSKSSIPQRKAFSMTKEKFIEDINALSTSEEERNKLYYCLDEKPPQEAKFGKLEDFLRGSNDLEVVSEDLETLLKEVNKLSKEVKGTLQSIKDESNMILS</sequence>
<organism evidence="2 3">
    <name type="scientific">Brassicogethes aeneus</name>
    <name type="common">Rape pollen beetle</name>
    <name type="synonym">Meligethes aeneus</name>
    <dbReference type="NCBI Taxonomy" id="1431903"/>
    <lineage>
        <taxon>Eukaryota</taxon>
        <taxon>Metazoa</taxon>
        <taxon>Ecdysozoa</taxon>
        <taxon>Arthropoda</taxon>
        <taxon>Hexapoda</taxon>
        <taxon>Insecta</taxon>
        <taxon>Pterygota</taxon>
        <taxon>Neoptera</taxon>
        <taxon>Endopterygota</taxon>
        <taxon>Coleoptera</taxon>
        <taxon>Polyphaga</taxon>
        <taxon>Cucujiformia</taxon>
        <taxon>Nitidulidae</taxon>
        <taxon>Meligethinae</taxon>
        <taxon>Brassicogethes</taxon>
    </lineage>
</organism>
<name>A0A9P0B7S6_BRAAE</name>
<dbReference type="EMBL" id="OV121136">
    <property type="protein sequence ID" value="CAH0558295.1"/>
    <property type="molecule type" value="Genomic_DNA"/>
</dbReference>
<protein>
    <submittedName>
        <fullName evidence="2">Uncharacterized protein</fullName>
    </submittedName>
</protein>